<dbReference type="EMBL" id="BAABME010000858">
    <property type="protein sequence ID" value="GAA0145977.1"/>
    <property type="molecule type" value="Genomic_DNA"/>
</dbReference>
<dbReference type="AlphaFoldDB" id="A0AAV3P7L6"/>
<proteinExistence type="predicted"/>
<accession>A0AAV3P7L6</accession>
<name>A0AAV3P7L6_LITER</name>
<evidence type="ECO:0000313" key="3">
    <source>
        <dbReference type="Proteomes" id="UP001454036"/>
    </source>
</evidence>
<dbReference type="Proteomes" id="UP001454036">
    <property type="component" value="Unassembled WGS sequence"/>
</dbReference>
<feature type="region of interest" description="Disordered" evidence="1">
    <location>
        <begin position="177"/>
        <end position="207"/>
    </location>
</feature>
<keyword evidence="3" id="KW-1185">Reference proteome</keyword>
<sequence>METEEDAKVFAANVFTEPDEEVRGSSKVPAKKRKMLRGEGPKRKPKKPKVPTVVEGAQGDKEAPAAEPGVKESQTLEGFRRNTAESIIAKGHLRHLRGHYSIHQKVLMRTSFEGLALCKFPPFFDRPSPVSIGARRLGYDYNLSSKEDKDLIPSKVNYKALVSGKSLMQQVMGSKVSVDVPSPPQVIVPSIEGKSTPSHQSKAYERS</sequence>
<gene>
    <name evidence="2" type="ORF">LIER_06036</name>
</gene>
<comment type="caution">
    <text evidence="2">The sequence shown here is derived from an EMBL/GenBank/DDBJ whole genome shotgun (WGS) entry which is preliminary data.</text>
</comment>
<evidence type="ECO:0000313" key="2">
    <source>
        <dbReference type="EMBL" id="GAA0145977.1"/>
    </source>
</evidence>
<feature type="region of interest" description="Disordered" evidence="1">
    <location>
        <begin position="18"/>
        <end position="74"/>
    </location>
</feature>
<evidence type="ECO:0000256" key="1">
    <source>
        <dbReference type="SAM" id="MobiDB-lite"/>
    </source>
</evidence>
<protein>
    <submittedName>
        <fullName evidence="2">Uncharacterized protein</fullName>
    </submittedName>
</protein>
<reference evidence="2 3" key="1">
    <citation type="submission" date="2024-01" db="EMBL/GenBank/DDBJ databases">
        <title>The complete chloroplast genome sequence of Lithospermum erythrorhizon: insights into the phylogenetic relationship among Boraginaceae species and the maternal lineages of purple gromwells.</title>
        <authorList>
            <person name="Okada T."/>
            <person name="Watanabe K."/>
        </authorList>
    </citation>
    <scope>NUCLEOTIDE SEQUENCE [LARGE SCALE GENOMIC DNA]</scope>
</reference>
<organism evidence="2 3">
    <name type="scientific">Lithospermum erythrorhizon</name>
    <name type="common">Purple gromwell</name>
    <name type="synonym">Lithospermum officinale var. erythrorhizon</name>
    <dbReference type="NCBI Taxonomy" id="34254"/>
    <lineage>
        <taxon>Eukaryota</taxon>
        <taxon>Viridiplantae</taxon>
        <taxon>Streptophyta</taxon>
        <taxon>Embryophyta</taxon>
        <taxon>Tracheophyta</taxon>
        <taxon>Spermatophyta</taxon>
        <taxon>Magnoliopsida</taxon>
        <taxon>eudicotyledons</taxon>
        <taxon>Gunneridae</taxon>
        <taxon>Pentapetalae</taxon>
        <taxon>asterids</taxon>
        <taxon>lamiids</taxon>
        <taxon>Boraginales</taxon>
        <taxon>Boraginaceae</taxon>
        <taxon>Boraginoideae</taxon>
        <taxon>Lithospermeae</taxon>
        <taxon>Lithospermum</taxon>
    </lineage>
</organism>